<comment type="caution">
    <text evidence="1">The sequence shown here is derived from an EMBL/GenBank/DDBJ whole genome shotgun (WGS) entry which is preliminary data.</text>
</comment>
<organism evidence="1 2">
    <name type="scientific">Meganyctiphanes norvegica</name>
    <name type="common">Northern krill</name>
    <name type="synonym">Thysanopoda norvegica</name>
    <dbReference type="NCBI Taxonomy" id="48144"/>
    <lineage>
        <taxon>Eukaryota</taxon>
        <taxon>Metazoa</taxon>
        <taxon>Ecdysozoa</taxon>
        <taxon>Arthropoda</taxon>
        <taxon>Crustacea</taxon>
        <taxon>Multicrustacea</taxon>
        <taxon>Malacostraca</taxon>
        <taxon>Eumalacostraca</taxon>
        <taxon>Eucarida</taxon>
        <taxon>Euphausiacea</taxon>
        <taxon>Euphausiidae</taxon>
        <taxon>Meganyctiphanes</taxon>
    </lineage>
</organism>
<gene>
    <name evidence="1" type="ORF">MNOR_LOCUS15283</name>
</gene>
<dbReference type="EMBL" id="CAXKWB010009496">
    <property type="protein sequence ID" value="CAL4094953.1"/>
    <property type="molecule type" value="Genomic_DNA"/>
</dbReference>
<reference evidence="1 2" key="1">
    <citation type="submission" date="2024-05" db="EMBL/GenBank/DDBJ databases">
        <authorList>
            <person name="Wallberg A."/>
        </authorList>
    </citation>
    <scope>NUCLEOTIDE SEQUENCE [LARGE SCALE GENOMIC DNA]</scope>
</reference>
<name>A0AAV2QTN0_MEGNR</name>
<dbReference type="Proteomes" id="UP001497623">
    <property type="component" value="Unassembled WGS sequence"/>
</dbReference>
<evidence type="ECO:0000313" key="2">
    <source>
        <dbReference type="Proteomes" id="UP001497623"/>
    </source>
</evidence>
<proteinExistence type="predicted"/>
<keyword evidence="2" id="KW-1185">Reference proteome</keyword>
<sequence>LLGPKPDSADSGVVGMCPIHPDWPLDYHCNTHDIDICKECRFEHHPRTKCELLPFTEDLEDRRKICLRYMKAQQSCVTNAIEQLDNNSNIMGILAAAMEEEAKRLHVLSRKIQRAAKEGQNKLKTLSSTESDLQSGDTYESVNQECKKVYGQVEDSQEWVAPVHDLLVTYVPEVFMYLTYGGRHLLGRIHIRLRCHSLLAQQFLAICLGTQGPTYVGSNFDRVILKGQPGESLACRRYRTDRRSGEDDAEMSDKPIMSNLKTEGKSARKAGSVFLCGSAGFMICTKDFHEESFSNPLGEVILGLAVVRAAVGKEFVQGVSISGAGLVLQNQ</sequence>
<dbReference type="AlphaFoldDB" id="A0AAV2QTN0"/>
<evidence type="ECO:0000313" key="1">
    <source>
        <dbReference type="EMBL" id="CAL4094953.1"/>
    </source>
</evidence>
<dbReference type="SUPFAM" id="SSF57845">
    <property type="entry name" value="B-box zinc-binding domain"/>
    <property type="match status" value="1"/>
</dbReference>
<feature type="non-terminal residue" evidence="1">
    <location>
        <position position="1"/>
    </location>
</feature>
<protein>
    <submittedName>
        <fullName evidence="1">Uncharacterized protein</fullName>
    </submittedName>
</protein>
<accession>A0AAV2QTN0</accession>